<proteinExistence type="predicted"/>
<organism evidence="2 3">
    <name type="scientific">Zophobas morio</name>
    <dbReference type="NCBI Taxonomy" id="2755281"/>
    <lineage>
        <taxon>Eukaryota</taxon>
        <taxon>Metazoa</taxon>
        <taxon>Ecdysozoa</taxon>
        <taxon>Arthropoda</taxon>
        <taxon>Hexapoda</taxon>
        <taxon>Insecta</taxon>
        <taxon>Pterygota</taxon>
        <taxon>Neoptera</taxon>
        <taxon>Endopterygota</taxon>
        <taxon>Coleoptera</taxon>
        <taxon>Polyphaga</taxon>
        <taxon>Cucujiformia</taxon>
        <taxon>Tenebrionidae</taxon>
        <taxon>Zophobas</taxon>
    </lineage>
</organism>
<dbReference type="PANTHER" id="PTHR11008:SF32">
    <property type="entry name" value="CIRCADIAN CLOCK-CONTROLLED PROTEIN DAYWAKE-RELATED"/>
    <property type="match status" value="1"/>
</dbReference>
<dbReference type="GO" id="GO:0005615">
    <property type="term" value="C:extracellular space"/>
    <property type="evidence" value="ECO:0007669"/>
    <property type="project" value="TreeGrafter"/>
</dbReference>
<dbReference type="Pfam" id="PF06585">
    <property type="entry name" value="JHBP"/>
    <property type="match status" value="1"/>
</dbReference>
<feature type="chain" id="PRO_5041306145" evidence="1">
    <location>
        <begin position="19"/>
        <end position="247"/>
    </location>
</feature>
<evidence type="ECO:0000313" key="2">
    <source>
        <dbReference type="EMBL" id="KAJ3652905.1"/>
    </source>
</evidence>
<reference evidence="2" key="1">
    <citation type="journal article" date="2023" name="G3 (Bethesda)">
        <title>Whole genome assemblies of Zophobas morio and Tenebrio molitor.</title>
        <authorList>
            <person name="Kaur S."/>
            <person name="Stinson S.A."/>
            <person name="diCenzo G.C."/>
        </authorList>
    </citation>
    <scope>NUCLEOTIDE SEQUENCE</scope>
    <source>
        <strain evidence="2">QUZm001</strain>
    </source>
</reference>
<dbReference type="PANTHER" id="PTHR11008">
    <property type="entry name" value="PROTEIN TAKEOUT-LIKE PROTEIN"/>
    <property type="match status" value="1"/>
</dbReference>
<dbReference type="Gene3D" id="3.15.10.30">
    <property type="entry name" value="Haemolymph juvenile hormone binding protein"/>
    <property type="match status" value="1"/>
</dbReference>
<sequence length="247" mass="28907">MIIRVLCVFVLSVTWCTALNLPSSFKKCDLRASDFDQCLSNAIQDAIQHLKEPLLEYGLPQLEPFQTPKEVILEYGNETTGIRQKYSNLKITGFTKIEKTSARFSLERKSLNVNITFTNILYESDYGARGRFIYLPIDVSTTTAINLKRPTLRIVFNLEEYEKENLKYFKARGGSFRMKMKNATFDFKNIFKKGCLNKELNDMMNEKWENILDYFQETFPELWISVFEWMFNNLLEKVPVSELFDGL</sequence>
<name>A0AA38IAS8_9CUCU</name>
<comment type="caution">
    <text evidence="2">The sequence shown here is derived from an EMBL/GenBank/DDBJ whole genome shotgun (WGS) entry which is preliminary data.</text>
</comment>
<dbReference type="InterPro" id="IPR038606">
    <property type="entry name" value="To_sf"/>
</dbReference>
<dbReference type="SMART" id="SM00700">
    <property type="entry name" value="JHBP"/>
    <property type="match status" value="1"/>
</dbReference>
<dbReference type="EMBL" id="JALNTZ010000005">
    <property type="protein sequence ID" value="KAJ3652905.1"/>
    <property type="molecule type" value="Genomic_DNA"/>
</dbReference>
<evidence type="ECO:0000256" key="1">
    <source>
        <dbReference type="SAM" id="SignalP"/>
    </source>
</evidence>
<protein>
    <submittedName>
        <fullName evidence="2">Uncharacterized protein</fullName>
    </submittedName>
</protein>
<keyword evidence="1" id="KW-0732">Signal</keyword>
<dbReference type="InterPro" id="IPR010562">
    <property type="entry name" value="Haemolymph_juvenile_hormone-bd"/>
</dbReference>
<dbReference type="Proteomes" id="UP001168821">
    <property type="component" value="Unassembled WGS sequence"/>
</dbReference>
<gene>
    <name evidence="2" type="ORF">Zmor_018830</name>
</gene>
<dbReference type="AlphaFoldDB" id="A0AA38IAS8"/>
<feature type="signal peptide" evidence="1">
    <location>
        <begin position="1"/>
        <end position="18"/>
    </location>
</feature>
<keyword evidence="3" id="KW-1185">Reference proteome</keyword>
<accession>A0AA38IAS8</accession>
<evidence type="ECO:0000313" key="3">
    <source>
        <dbReference type="Proteomes" id="UP001168821"/>
    </source>
</evidence>